<sequence length="733" mass="79688">MLKQEWKNIYKNPFLIVVILAIILVPMLYSLVFLSAYWDPYSKTDHLPIAVINNDNGAELDGKTLNIGNDFVDGLKENDKFDWKFTTKEKAMEGLNNEDYYMVIEIPSDFSENASTLLDENPQKMKLSYYTNPGKNYSGSQISASAIKEINTSISKEVTEQYADTVFKSFKEVGNGMQDASDGAKKVNDGVNQLANGTTTLNENLKKLKESTLDFKNGAATLQSGTVAVANGIKQSSDGANELNTGIETVSDGANSLRTGASDLHTGLQGLSEAGKELEDGFNQLSNGNNQLAIGLKESVDGTMELQDNIVQYTNSISSVNSSIQNVTNEISALSKSESTSQEDLQKVLVQLQTIAQSMDQLNQGGQQIHTNYSQLAEGQNKLYTASGSLINGQNEFSSNFALFNSKLGEAEAGSQNLTQGSNDLVNGLEKISDGSSALAAGLEQLNSGGNELVDGVQQLNNGSDQLYNGSEKLAAGSDELVTGTNDLSDGTSELQHSLKDGADEINDLNTNEETNSMFASPVNLVAHKIDDVKDYGEGLAPYILAIGLLSGGLMFTSSYPMRTTLENPTSGFSYFISKYSVLLVVGVFQAIFADTILIYGLGLDVQSEFSFYVFTIFTSLTLYTIIQFLTVALDKTGQYLIFILLLLQIGGSAGTFPKVLTPAFFQDINPYLPLTYAINGFRELMSNTIDYEYLLHQALILSVFGVVFIILTNLYLTFTVKKQLNTNKEIVN</sequence>
<evidence type="ECO:0000256" key="2">
    <source>
        <dbReference type="ARBA" id="ARBA00022692"/>
    </source>
</evidence>
<dbReference type="InterPro" id="IPR013525">
    <property type="entry name" value="ABC2_TM"/>
</dbReference>
<feature type="transmembrane region" description="Helical" evidence="5">
    <location>
        <begin position="640"/>
        <end position="657"/>
    </location>
</feature>
<feature type="transmembrane region" description="Helical" evidence="5">
    <location>
        <begin position="580"/>
        <end position="604"/>
    </location>
</feature>
<dbReference type="NCBIfam" id="TIGR03057">
    <property type="entry name" value="xxxLxxG_by_4"/>
    <property type="match status" value="3"/>
</dbReference>
<comment type="caution">
    <text evidence="7">The sequence shown here is derived from an EMBL/GenBank/DDBJ whole genome shotgun (WGS) entry which is preliminary data.</text>
</comment>
<dbReference type="Pfam" id="PF12698">
    <property type="entry name" value="ABC2_membrane_3"/>
    <property type="match status" value="1"/>
</dbReference>
<evidence type="ECO:0000256" key="3">
    <source>
        <dbReference type="ARBA" id="ARBA00022989"/>
    </source>
</evidence>
<dbReference type="EMBL" id="JAUHTQ010000002">
    <property type="protein sequence ID" value="MDN4492806.1"/>
    <property type="molecule type" value="Genomic_DNA"/>
</dbReference>
<dbReference type="NCBIfam" id="TIGR03061">
    <property type="entry name" value="pip_yhgE_Nterm"/>
    <property type="match status" value="1"/>
</dbReference>
<dbReference type="Proteomes" id="UP001172743">
    <property type="component" value="Unassembled WGS sequence"/>
</dbReference>
<dbReference type="PANTHER" id="PTHR43077">
    <property type="entry name" value="TRANSPORT PERMEASE YVFS-RELATED"/>
    <property type="match status" value="1"/>
</dbReference>
<accession>A0ABT8GPH1</accession>
<evidence type="ECO:0000256" key="5">
    <source>
        <dbReference type="SAM" id="Phobius"/>
    </source>
</evidence>
<dbReference type="RefSeq" id="WP_301136988.1">
    <property type="nucleotide sequence ID" value="NZ_JAUHTQ010000002.1"/>
</dbReference>
<proteinExistence type="predicted"/>
<dbReference type="Gene3D" id="1.10.287.950">
    <property type="entry name" value="Methyl-accepting chemotaxis protein"/>
    <property type="match status" value="1"/>
</dbReference>
<feature type="domain" description="ABC-2 type transporter transmembrane" evidence="6">
    <location>
        <begin position="19"/>
        <end position="713"/>
    </location>
</feature>
<evidence type="ECO:0000259" key="6">
    <source>
        <dbReference type="Pfam" id="PF12698"/>
    </source>
</evidence>
<dbReference type="Gene3D" id="3.40.1710.10">
    <property type="entry name" value="abc type-2 transporter like domain"/>
    <property type="match status" value="1"/>
</dbReference>
<dbReference type="InterPro" id="IPR017500">
    <property type="entry name" value="Phage_infect_YhgE_N"/>
</dbReference>
<evidence type="ECO:0000256" key="1">
    <source>
        <dbReference type="ARBA" id="ARBA00004141"/>
    </source>
</evidence>
<keyword evidence="8" id="KW-1185">Reference proteome</keyword>
<keyword evidence="3 5" id="KW-1133">Transmembrane helix</keyword>
<reference evidence="7" key="1">
    <citation type="submission" date="2023-07" db="EMBL/GenBank/DDBJ databases">
        <title>Ureibacillus sp. isolated from freshwater well.</title>
        <authorList>
            <person name="Kirdat K."/>
            <person name="Bhatt A."/>
            <person name="Teware R."/>
            <person name="Bhavsar Y."/>
            <person name="Yadav A."/>
        </authorList>
    </citation>
    <scope>NUCLEOTIDE SEQUENCE</scope>
    <source>
        <strain evidence="7">BA0131</strain>
    </source>
</reference>
<dbReference type="InterPro" id="IPR051328">
    <property type="entry name" value="T7SS_ABC-Transporter"/>
</dbReference>
<evidence type="ECO:0000256" key="4">
    <source>
        <dbReference type="ARBA" id="ARBA00023136"/>
    </source>
</evidence>
<dbReference type="SUPFAM" id="SSF58104">
    <property type="entry name" value="Methyl-accepting chemotaxis protein (MCP) signaling domain"/>
    <property type="match status" value="1"/>
</dbReference>
<feature type="transmembrane region" description="Helical" evidence="5">
    <location>
        <begin position="695"/>
        <end position="719"/>
    </location>
</feature>
<name>A0ABT8GPH1_9BACL</name>
<feature type="transmembrane region" description="Helical" evidence="5">
    <location>
        <begin position="540"/>
        <end position="560"/>
    </location>
</feature>
<evidence type="ECO:0000313" key="8">
    <source>
        <dbReference type="Proteomes" id="UP001172743"/>
    </source>
</evidence>
<keyword evidence="2 5" id="KW-0812">Transmembrane</keyword>
<dbReference type="PANTHER" id="PTHR43077:SF5">
    <property type="entry name" value="PHAGE INFECTION PROTEIN"/>
    <property type="match status" value="1"/>
</dbReference>
<dbReference type="InterPro" id="IPR017501">
    <property type="entry name" value="Phage_infect_YhgE_C"/>
</dbReference>
<keyword evidence="4 5" id="KW-0472">Membrane</keyword>
<organism evidence="7 8">
    <name type="scientific">Ureibacillus aquaedulcis</name>
    <dbReference type="NCBI Taxonomy" id="3058421"/>
    <lineage>
        <taxon>Bacteria</taxon>
        <taxon>Bacillati</taxon>
        <taxon>Bacillota</taxon>
        <taxon>Bacilli</taxon>
        <taxon>Bacillales</taxon>
        <taxon>Caryophanaceae</taxon>
        <taxon>Ureibacillus</taxon>
    </lineage>
</organism>
<feature type="transmembrane region" description="Helical" evidence="5">
    <location>
        <begin position="12"/>
        <end position="38"/>
    </location>
</feature>
<evidence type="ECO:0000313" key="7">
    <source>
        <dbReference type="EMBL" id="MDN4492806.1"/>
    </source>
</evidence>
<dbReference type="NCBIfam" id="TIGR03062">
    <property type="entry name" value="pip_yhgE_Cterm"/>
    <property type="match status" value="1"/>
</dbReference>
<feature type="transmembrane region" description="Helical" evidence="5">
    <location>
        <begin position="610"/>
        <end position="633"/>
    </location>
</feature>
<comment type="subcellular location">
    <subcellularLocation>
        <location evidence="1">Membrane</location>
        <topology evidence="1">Multi-pass membrane protein</topology>
    </subcellularLocation>
</comment>
<dbReference type="InterPro" id="IPR023908">
    <property type="entry name" value="xxxLxxG_rpt"/>
</dbReference>
<gene>
    <name evidence="7" type="ORF">QYB95_04565</name>
</gene>
<protein>
    <submittedName>
        <fullName evidence="7">YhgE/Pip domain-containing protein</fullName>
    </submittedName>
</protein>